<name>A0A9N9M9X0_9CUCU</name>
<organism evidence="2 3">
    <name type="scientific">Ceutorhynchus assimilis</name>
    <name type="common">cabbage seed weevil</name>
    <dbReference type="NCBI Taxonomy" id="467358"/>
    <lineage>
        <taxon>Eukaryota</taxon>
        <taxon>Metazoa</taxon>
        <taxon>Ecdysozoa</taxon>
        <taxon>Arthropoda</taxon>
        <taxon>Hexapoda</taxon>
        <taxon>Insecta</taxon>
        <taxon>Pterygota</taxon>
        <taxon>Neoptera</taxon>
        <taxon>Endopterygota</taxon>
        <taxon>Coleoptera</taxon>
        <taxon>Polyphaga</taxon>
        <taxon>Cucujiformia</taxon>
        <taxon>Curculionidae</taxon>
        <taxon>Ceutorhynchinae</taxon>
        <taxon>Ceutorhynchus</taxon>
    </lineage>
</organism>
<sequence length="270" mass="31457">MYPAMQLDGKRRSQQVATTYSVGKGPSGRLFFVKDFNNNFSFLVDTGSEIRQNKQKLNFDLHAKKLPELSDGEGVRVQRMDKSEWKLGKVIRRLDKPGTYLVGLDNGDLLERNRKYLIEDSVSKEAPEQKYEYQGNAAEELGVDPRDKEILPESESRAETTREQTVIGEAQKNIQGPNRKRKARITQRNIKKSTMEYLEEKNSSKTTLKEKELEVEEKRLQLEREKLEFEKEKFEMEKQERKALMQLLEKQQLFLTGLMETVIAKNITFT</sequence>
<dbReference type="EMBL" id="OU892277">
    <property type="protein sequence ID" value="CAG9760405.1"/>
    <property type="molecule type" value="Genomic_DNA"/>
</dbReference>
<dbReference type="OrthoDB" id="2286242at2759"/>
<gene>
    <name evidence="2" type="ORF">CEUTPL_LOCUS1137</name>
</gene>
<proteinExistence type="predicted"/>
<reference evidence="2" key="1">
    <citation type="submission" date="2022-01" db="EMBL/GenBank/DDBJ databases">
        <authorList>
            <person name="King R."/>
        </authorList>
    </citation>
    <scope>NUCLEOTIDE SEQUENCE</scope>
</reference>
<keyword evidence="3" id="KW-1185">Reference proteome</keyword>
<feature type="coiled-coil region" evidence="1">
    <location>
        <begin position="205"/>
        <end position="251"/>
    </location>
</feature>
<evidence type="ECO:0000313" key="2">
    <source>
        <dbReference type="EMBL" id="CAG9760405.1"/>
    </source>
</evidence>
<dbReference type="AlphaFoldDB" id="A0A9N9M9X0"/>
<keyword evidence="1" id="KW-0175">Coiled coil</keyword>
<evidence type="ECO:0000256" key="1">
    <source>
        <dbReference type="SAM" id="Coils"/>
    </source>
</evidence>
<evidence type="ECO:0000313" key="3">
    <source>
        <dbReference type="Proteomes" id="UP001152799"/>
    </source>
</evidence>
<accession>A0A9N9M9X0</accession>
<dbReference type="Proteomes" id="UP001152799">
    <property type="component" value="Chromosome 1"/>
</dbReference>
<protein>
    <submittedName>
        <fullName evidence="2">Uncharacterized protein</fullName>
    </submittedName>
</protein>